<proteinExistence type="predicted"/>
<reference evidence="1 2" key="1">
    <citation type="journal article" date="2021" name="Hortic Res">
        <title>High-quality reference genome and annotation aids understanding of berry development for evergreen blueberry (Vaccinium darrowii).</title>
        <authorList>
            <person name="Yu J."/>
            <person name="Hulse-Kemp A.M."/>
            <person name="Babiker E."/>
            <person name="Staton M."/>
        </authorList>
    </citation>
    <scope>NUCLEOTIDE SEQUENCE [LARGE SCALE GENOMIC DNA]</scope>
    <source>
        <strain evidence="2">cv. NJ 8807/NJ 8810</strain>
        <tissue evidence="1">Young leaf</tissue>
    </source>
</reference>
<evidence type="ECO:0000313" key="1">
    <source>
        <dbReference type="EMBL" id="KAH7865114.1"/>
    </source>
</evidence>
<gene>
    <name evidence="1" type="ORF">Vadar_002425</name>
</gene>
<name>A0ACB7ZH27_9ERIC</name>
<comment type="caution">
    <text evidence="1">The sequence shown here is derived from an EMBL/GenBank/DDBJ whole genome shotgun (WGS) entry which is preliminary data.</text>
</comment>
<protein>
    <submittedName>
        <fullName evidence="1">Uncharacterized protein</fullName>
    </submittedName>
</protein>
<accession>A0ACB7ZH27</accession>
<keyword evidence="2" id="KW-1185">Reference proteome</keyword>
<dbReference type="EMBL" id="CM037159">
    <property type="protein sequence ID" value="KAH7865114.1"/>
    <property type="molecule type" value="Genomic_DNA"/>
</dbReference>
<sequence length="90" mass="9842">MERKTRMVVFGVVSAVVLQCAAAQTMYVVGDSLGWTIPQNGEEASVSWASNKTFMVGDVLSKCPVVILSFASHILVYDQQLCADFLHKSM</sequence>
<organism evidence="1 2">
    <name type="scientific">Vaccinium darrowii</name>
    <dbReference type="NCBI Taxonomy" id="229202"/>
    <lineage>
        <taxon>Eukaryota</taxon>
        <taxon>Viridiplantae</taxon>
        <taxon>Streptophyta</taxon>
        <taxon>Embryophyta</taxon>
        <taxon>Tracheophyta</taxon>
        <taxon>Spermatophyta</taxon>
        <taxon>Magnoliopsida</taxon>
        <taxon>eudicotyledons</taxon>
        <taxon>Gunneridae</taxon>
        <taxon>Pentapetalae</taxon>
        <taxon>asterids</taxon>
        <taxon>Ericales</taxon>
        <taxon>Ericaceae</taxon>
        <taxon>Vaccinioideae</taxon>
        <taxon>Vaccinieae</taxon>
        <taxon>Vaccinium</taxon>
    </lineage>
</organism>
<dbReference type="Proteomes" id="UP000828048">
    <property type="component" value="Chromosome 9"/>
</dbReference>
<evidence type="ECO:0000313" key="2">
    <source>
        <dbReference type="Proteomes" id="UP000828048"/>
    </source>
</evidence>